<accession>A0ABW8KLG6</accession>
<gene>
    <name evidence="2" type="ORF">ISP14_14320</name>
</gene>
<sequence length="104" mass="11113">MKRMSLVLALAIPAAAWAAGVPGPQIVPAPAKPAVHRPLVYVKYVLLPAPKTADDAPRIDYSESSAAMLPLHLDWPGSKAFGAFAVDPNVEICRQWACETSGHR</sequence>
<evidence type="ECO:0000256" key="1">
    <source>
        <dbReference type="SAM" id="SignalP"/>
    </source>
</evidence>
<name>A0ABW8KLG6_9GAMM</name>
<reference evidence="2 3" key="1">
    <citation type="submission" date="2020-10" db="EMBL/GenBank/DDBJ databases">
        <title>Phylogeny of dyella-like bacteria.</title>
        <authorList>
            <person name="Fu J."/>
        </authorList>
    </citation>
    <scope>NUCLEOTIDE SEQUENCE [LARGE SCALE GENOMIC DNA]</scope>
    <source>
        <strain evidence="2 3">DKC-1</strain>
    </source>
</reference>
<feature type="signal peptide" evidence="1">
    <location>
        <begin position="1"/>
        <end position="18"/>
    </location>
</feature>
<feature type="chain" id="PRO_5046324186" evidence="1">
    <location>
        <begin position="19"/>
        <end position="104"/>
    </location>
</feature>
<protein>
    <submittedName>
        <fullName evidence="2">Uncharacterized protein</fullName>
    </submittedName>
</protein>
<evidence type="ECO:0000313" key="2">
    <source>
        <dbReference type="EMBL" id="MFK2931968.1"/>
    </source>
</evidence>
<keyword evidence="1" id="KW-0732">Signal</keyword>
<comment type="caution">
    <text evidence="2">The sequence shown here is derived from an EMBL/GenBank/DDBJ whole genome shotgun (WGS) entry which is preliminary data.</text>
</comment>
<organism evidence="2 3">
    <name type="scientific">Dyella agri</name>
    <dbReference type="NCBI Taxonomy" id="1926869"/>
    <lineage>
        <taxon>Bacteria</taxon>
        <taxon>Pseudomonadati</taxon>
        <taxon>Pseudomonadota</taxon>
        <taxon>Gammaproteobacteria</taxon>
        <taxon>Lysobacterales</taxon>
        <taxon>Rhodanobacteraceae</taxon>
        <taxon>Dyella</taxon>
    </lineage>
</organism>
<keyword evidence="3" id="KW-1185">Reference proteome</keyword>
<proteinExistence type="predicted"/>
<dbReference type="EMBL" id="JADIKL010000008">
    <property type="protein sequence ID" value="MFK2931968.1"/>
    <property type="molecule type" value="Genomic_DNA"/>
</dbReference>
<dbReference type="Proteomes" id="UP001620397">
    <property type="component" value="Unassembled WGS sequence"/>
</dbReference>
<evidence type="ECO:0000313" key="3">
    <source>
        <dbReference type="Proteomes" id="UP001620397"/>
    </source>
</evidence>
<dbReference type="RefSeq" id="WP_404541099.1">
    <property type="nucleotide sequence ID" value="NZ_JADIKL010000008.1"/>
</dbReference>